<dbReference type="EMBL" id="JALJAT010000001">
    <property type="protein sequence ID" value="KAK4476189.1"/>
    <property type="molecule type" value="Genomic_DNA"/>
</dbReference>
<feature type="transmembrane region" description="Helical" evidence="1">
    <location>
        <begin position="75"/>
        <end position="92"/>
    </location>
</feature>
<evidence type="ECO:0000256" key="1">
    <source>
        <dbReference type="SAM" id="Phobius"/>
    </source>
</evidence>
<keyword evidence="1" id="KW-0812">Transmembrane</keyword>
<gene>
    <name evidence="2" type="ORF">MN116_001402</name>
</gene>
<reference evidence="2" key="1">
    <citation type="submission" date="2022-04" db="EMBL/GenBank/DDBJ databases">
        <authorList>
            <person name="Xu L."/>
            <person name="Lv Z."/>
        </authorList>
    </citation>
    <scope>NUCLEOTIDE SEQUENCE</scope>
    <source>
        <strain evidence="2">LV_2022a</strain>
    </source>
</reference>
<keyword evidence="3" id="KW-1185">Reference proteome</keyword>
<keyword evidence="1" id="KW-1133">Transmembrane helix</keyword>
<comment type="caution">
    <text evidence="2">The sequence shown here is derived from an EMBL/GenBank/DDBJ whole genome shotgun (WGS) entry which is preliminary data.</text>
</comment>
<dbReference type="AlphaFoldDB" id="A0AAE1ZME2"/>
<proteinExistence type="predicted"/>
<evidence type="ECO:0000313" key="3">
    <source>
        <dbReference type="Proteomes" id="UP001292079"/>
    </source>
</evidence>
<organism evidence="2 3">
    <name type="scientific">Schistosoma mekongi</name>
    <name type="common">Parasitic worm</name>
    <dbReference type="NCBI Taxonomy" id="38744"/>
    <lineage>
        <taxon>Eukaryota</taxon>
        <taxon>Metazoa</taxon>
        <taxon>Spiralia</taxon>
        <taxon>Lophotrochozoa</taxon>
        <taxon>Platyhelminthes</taxon>
        <taxon>Trematoda</taxon>
        <taxon>Digenea</taxon>
        <taxon>Strigeidida</taxon>
        <taxon>Schistosomatoidea</taxon>
        <taxon>Schistosomatidae</taxon>
        <taxon>Schistosoma</taxon>
    </lineage>
</organism>
<protein>
    <submittedName>
        <fullName evidence="2">Uncharacterized protein</fullName>
    </submittedName>
</protein>
<evidence type="ECO:0000313" key="2">
    <source>
        <dbReference type="EMBL" id="KAK4476189.1"/>
    </source>
</evidence>
<accession>A0AAE1ZME2</accession>
<sequence length="179" mass="20643">MVAVVLYSPLASYLEIIFRPDVRTGRILQPLAYKVVNTAVWFSAIIKYLITFLFLTSTLTAIFSNSDNTAQFHRLLIWFAHTLGVFIASSSIPQYLTWLVATSIVILRFQYVLSNIHNQFKFPNSNESTFFAYTSHQPKTLDVPELNTFWFNSLISNLRSFGLMASKNVMLYDFDVNFR</sequence>
<feature type="transmembrane region" description="Helical" evidence="1">
    <location>
        <begin position="39"/>
        <end position="63"/>
    </location>
</feature>
<dbReference type="Proteomes" id="UP001292079">
    <property type="component" value="Unassembled WGS sequence"/>
</dbReference>
<keyword evidence="1" id="KW-0472">Membrane</keyword>
<name>A0AAE1ZME2_SCHME</name>
<reference evidence="2" key="2">
    <citation type="journal article" date="2023" name="Infect Dis Poverty">
        <title>Chromosome-scale genome of the human blood fluke Schistosoma mekongi and its implications for public health.</title>
        <authorList>
            <person name="Zhou M."/>
            <person name="Xu L."/>
            <person name="Xu D."/>
            <person name="Chen W."/>
            <person name="Khan J."/>
            <person name="Hu Y."/>
            <person name="Huang H."/>
            <person name="Wei H."/>
            <person name="Zhang Y."/>
            <person name="Chusongsang P."/>
            <person name="Tanasarnprasert K."/>
            <person name="Hu X."/>
            <person name="Limpanont Y."/>
            <person name="Lv Z."/>
        </authorList>
    </citation>
    <scope>NUCLEOTIDE SEQUENCE</scope>
    <source>
        <strain evidence="2">LV_2022a</strain>
    </source>
</reference>